<sequence>MAPSQPNFHAMIRRQDGANSTDTSNGSGSTAGVPTCVITCMSQAPTTGCSGTDDWACLCASSDFINSVGACWTSSCSSADAAYGSAYANQACSFYGVPLGSNSTSSTTTSESEPSGTAVLSEPQVTSRSFVKVQAAMSSITSLLLSIAIILGVLSCRARYKREQAASQNRTWNGVTGLTTMDSKAPTKSKTSRFFNKSTHSSAFENSRNGASTFQSDNFGITSSNFGGNTTLNNTQSFGISPSGRPDSGGAANNNGRFTNRLTLGEMNNKSEEWELSDVKKEESSIDGFNDISPTSFESKMESEMESRLTDHENNGIDSTVALNVLPKEGKGRTHAI</sequence>
<keyword evidence="9" id="KW-1185">Reference proteome</keyword>
<keyword evidence="6" id="KW-1133">Transmembrane helix</keyword>
<reference evidence="9" key="2">
    <citation type="submission" date="2013-12" db="EMBL/GenBank/DDBJ databases">
        <title>Evolution of pathogenesis and genome organization in the Tremellales.</title>
        <authorList>
            <person name="Cuomo C."/>
            <person name="Litvintseva A."/>
            <person name="Heitman J."/>
            <person name="Chen Y."/>
            <person name="Sun S."/>
            <person name="Springer D."/>
            <person name="Dromer F."/>
            <person name="Young S."/>
            <person name="Zeng Q."/>
            <person name="Chapman S."/>
            <person name="Gujja S."/>
            <person name="Saif S."/>
            <person name="Birren B."/>
        </authorList>
    </citation>
    <scope>NUCLEOTIDE SEQUENCE [LARGE SCALE GENOMIC DNA]</scope>
    <source>
        <strain evidence="9">CBS 10435</strain>
    </source>
</reference>
<dbReference type="GO" id="GO:0005576">
    <property type="term" value="C:extracellular region"/>
    <property type="evidence" value="ECO:0007669"/>
    <property type="project" value="UniProtKB-SubCell"/>
</dbReference>
<evidence type="ECO:0000256" key="4">
    <source>
        <dbReference type="ARBA" id="ARBA00023157"/>
    </source>
</evidence>
<organism evidence="8 9">
    <name type="scientific">Kwoniella mangroviensis CBS 10435</name>
    <dbReference type="NCBI Taxonomy" id="1331196"/>
    <lineage>
        <taxon>Eukaryota</taxon>
        <taxon>Fungi</taxon>
        <taxon>Dikarya</taxon>
        <taxon>Basidiomycota</taxon>
        <taxon>Agaricomycotina</taxon>
        <taxon>Tremellomycetes</taxon>
        <taxon>Tremellales</taxon>
        <taxon>Cryptococcaceae</taxon>
        <taxon>Kwoniella</taxon>
    </lineage>
</organism>
<dbReference type="OrthoDB" id="3065412at2759"/>
<evidence type="ECO:0000256" key="6">
    <source>
        <dbReference type="SAM" id="Phobius"/>
    </source>
</evidence>
<gene>
    <name evidence="8" type="ORF">L486_03229</name>
</gene>
<protein>
    <recommendedName>
        <fullName evidence="7">CFEM domain-containing protein</fullName>
    </recommendedName>
</protein>
<feature type="compositionally biased region" description="Basic and acidic residues" evidence="5">
    <location>
        <begin position="328"/>
        <end position="337"/>
    </location>
</feature>
<proteinExistence type="predicted"/>
<feature type="compositionally biased region" description="Basic and acidic residues" evidence="5">
    <location>
        <begin position="299"/>
        <end position="315"/>
    </location>
</feature>
<evidence type="ECO:0000256" key="1">
    <source>
        <dbReference type="ARBA" id="ARBA00004613"/>
    </source>
</evidence>
<dbReference type="InterPro" id="IPR008427">
    <property type="entry name" value="Extracellular_membr_CFEM_dom"/>
</dbReference>
<dbReference type="AlphaFoldDB" id="A0A1B9IT82"/>
<evidence type="ECO:0000256" key="5">
    <source>
        <dbReference type="SAM" id="MobiDB-lite"/>
    </source>
</evidence>
<keyword evidence="3" id="KW-0732">Signal</keyword>
<keyword evidence="2" id="KW-0964">Secreted</keyword>
<keyword evidence="4" id="KW-1015">Disulfide bond</keyword>
<evidence type="ECO:0000313" key="9">
    <source>
        <dbReference type="Proteomes" id="UP000092583"/>
    </source>
</evidence>
<feature type="region of interest" description="Disordered" evidence="5">
    <location>
        <begin position="233"/>
        <end position="255"/>
    </location>
</feature>
<dbReference type="PROSITE" id="PS52012">
    <property type="entry name" value="CFEM"/>
    <property type="match status" value="1"/>
</dbReference>
<dbReference type="Pfam" id="PF05730">
    <property type="entry name" value="CFEM"/>
    <property type="match status" value="1"/>
</dbReference>
<feature type="transmembrane region" description="Helical" evidence="6">
    <location>
        <begin position="135"/>
        <end position="154"/>
    </location>
</feature>
<feature type="region of interest" description="Disordered" evidence="5">
    <location>
        <begin position="276"/>
        <end position="337"/>
    </location>
</feature>
<accession>A0A1B9IT82</accession>
<comment type="subcellular location">
    <subcellularLocation>
        <location evidence="1">Secreted</location>
    </subcellularLocation>
</comment>
<evidence type="ECO:0000256" key="3">
    <source>
        <dbReference type="ARBA" id="ARBA00022729"/>
    </source>
</evidence>
<keyword evidence="6" id="KW-0472">Membrane</keyword>
<name>A0A1B9IT82_9TREE</name>
<keyword evidence="6" id="KW-0812">Transmembrane</keyword>
<reference evidence="8 9" key="1">
    <citation type="submission" date="2013-07" db="EMBL/GenBank/DDBJ databases">
        <title>The Genome Sequence of Kwoniella mangroviensis CBS10435.</title>
        <authorList>
            <consortium name="The Broad Institute Genome Sequencing Platform"/>
            <person name="Cuomo C."/>
            <person name="Litvintseva A."/>
            <person name="Chen Y."/>
            <person name="Heitman J."/>
            <person name="Sun S."/>
            <person name="Springer D."/>
            <person name="Dromer F."/>
            <person name="Young S.K."/>
            <person name="Zeng Q."/>
            <person name="Gargeya S."/>
            <person name="Fitzgerald M."/>
            <person name="Abouelleil A."/>
            <person name="Alvarado L."/>
            <person name="Berlin A.M."/>
            <person name="Chapman S.B."/>
            <person name="Dewar J."/>
            <person name="Goldberg J."/>
            <person name="Griggs A."/>
            <person name="Gujja S."/>
            <person name="Hansen M."/>
            <person name="Howarth C."/>
            <person name="Imamovic A."/>
            <person name="Larimer J."/>
            <person name="McCowan C."/>
            <person name="Murphy C."/>
            <person name="Pearson M."/>
            <person name="Priest M."/>
            <person name="Roberts A."/>
            <person name="Saif S."/>
            <person name="Shea T."/>
            <person name="Sykes S."/>
            <person name="Wortman J."/>
            <person name="Nusbaum C."/>
            <person name="Birren B."/>
        </authorList>
    </citation>
    <scope>NUCLEOTIDE SEQUENCE [LARGE SCALE GENOMIC DNA]</scope>
    <source>
        <strain evidence="8 9">CBS 10435</strain>
    </source>
</reference>
<feature type="domain" description="CFEM" evidence="7">
    <location>
        <begin position="8"/>
        <end position="117"/>
    </location>
</feature>
<dbReference type="STRING" id="1331196.A0A1B9IT82"/>
<evidence type="ECO:0000256" key="2">
    <source>
        <dbReference type="ARBA" id="ARBA00022525"/>
    </source>
</evidence>
<evidence type="ECO:0000259" key="7">
    <source>
        <dbReference type="PROSITE" id="PS52012"/>
    </source>
</evidence>
<dbReference type="EMBL" id="KI669461">
    <property type="protein sequence ID" value="OCF58739.1"/>
    <property type="molecule type" value="Genomic_DNA"/>
</dbReference>
<evidence type="ECO:0000313" key="8">
    <source>
        <dbReference type="EMBL" id="OCF58739.1"/>
    </source>
</evidence>
<dbReference type="Proteomes" id="UP000092583">
    <property type="component" value="Unassembled WGS sequence"/>
</dbReference>